<feature type="transmembrane region" description="Helical" evidence="1">
    <location>
        <begin position="7"/>
        <end position="31"/>
    </location>
</feature>
<gene>
    <name evidence="2" type="ORF">A2937_02110</name>
</gene>
<dbReference type="AlphaFoldDB" id="A0A1G2SHT0"/>
<dbReference type="STRING" id="1802727.A2937_02110"/>
<dbReference type="Proteomes" id="UP000177987">
    <property type="component" value="Unassembled WGS sequence"/>
</dbReference>
<organism evidence="2 3">
    <name type="scientific">Candidatus Yonathbacteria bacterium RIFCSPLOWO2_01_FULL_47_33b</name>
    <dbReference type="NCBI Taxonomy" id="1802727"/>
    <lineage>
        <taxon>Bacteria</taxon>
        <taxon>Candidatus Yonathiibacteriota</taxon>
    </lineage>
</organism>
<keyword evidence="1" id="KW-0812">Transmembrane</keyword>
<name>A0A1G2SHT0_9BACT</name>
<evidence type="ECO:0000313" key="3">
    <source>
        <dbReference type="Proteomes" id="UP000177987"/>
    </source>
</evidence>
<evidence type="ECO:0000256" key="1">
    <source>
        <dbReference type="SAM" id="Phobius"/>
    </source>
</evidence>
<keyword evidence="1" id="KW-0472">Membrane</keyword>
<proteinExistence type="predicted"/>
<feature type="transmembrane region" description="Helical" evidence="1">
    <location>
        <begin position="74"/>
        <end position="97"/>
    </location>
</feature>
<evidence type="ECO:0000313" key="2">
    <source>
        <dbReference type="EMBL" id="OHA84308.1"/>
    </source>
</evidence>
<comment type="caution">
    <text evidence="2">The sequence shown here is derived from an EMBL/GenBank/DDBJ whole genome shotgun (WGS) entry which is preliminary data.</text>
</comment>
<protein>
    <submittedName>
        <fullName evidence="2">Uncharacterized protein</fullName>
    </submittedName>
</protein>
<accession>A0A1G2SHT0</accession>
<reference evidence="2 3" key="1">
    <citation type="journal article" date="2016" name="Nat. Commun.">
        <title>Thousands of microbial genomes shed light on interconnected biogeochemical processes in an aquifer system.</title>
        <authorList>
            <person name="Anantharaman K."/>
            <person name="Brown C.T."/>
            <person name="Hug L.A."/>
            <person name="Sharon I."/>
            <person name="Castelle C.J."/>
            <person name="Probst A.J."/>
            <person name="Thomas B.C."/>
            <person name="Singh A."/>
            <person name="Wilkins M.J."/>
            <person name="Karaoz U."/>
            <person name="Brodie E.L."/>
            <person name="Williams K.H."/>
            <person name="Hubbard S.S."/>
            <person name="Banfield J.F."/>
        </authorList>
    </citation>
    <scope>NUCLEOTIDE SEQUENCE [LARGE SCALE GENOMIC DNA]</scope>
</reference>
<dbReference type="EMBL" id="MHUW01000002">
    <property type="protein sequence ID" value="OHA84308.1"/>
    <property type="molecule type" value="Genomic_DNA"/>
</dbReference>
<keyword evidence="1" id="KW-1133">Transmembrane helix</keyword>
<sequence length="134" mass="14840">MNFRRNINYILSLTIAVAFLSISVFGVFGMMNMDHRGVDSMSTCPFMIGETALCTMNVFDHVASWQAMTASLPVGLLTLVFLIASLVMTGTWLRYLFGPPNTQQARILFPRSHKTHIPSFALLFLAGALNPRAP</sequence>